<feature type="signal peptide" evidence="3">
    <location>
        <begin position="1"/>
        <end position="30"/>
    </location>
</feature>
<sequence length="792" mass="84035">MNNHRGGYRSYMSKALVSLVGLLALSTTNATSEVKAQTRANDVVADSWAQDQDILSEILGRVNAVPSVEPSYDPTRSPTATPSTMPSVSSVPTAIPSVSPSVSMEPTISPTSSPSLSAVPSSAPSGAPSSSPTEYPTASPSLSTMPSANPTSSPSVSSEPSSTPTESPTSVPSESPSEQPTADPTKSPTSSPSKTPTGSPTLAPTTSNMPSTTPTVAKTLKKDMYLIDGSSTRSTSLLIIGACAFVAVASTGVYLYRRNVASSERQNYGYAAPITEVSADKDFEDGAGVISPMSRVSGLPRFSYDPNENKPKRQKCDDDTDVELGEIPRSVYVSTPNTSVAVSAESKENAIIRGVQKYFQTGKTKGSKPSSKKGMSWNEIRDEGSPACSSGVAPASVPSMFSPVPVRGMPALLENRTTGSNSSDRTDTESLGMKKVESETSLALVKSGSADSYSRARMIVKSGSASYNSAQLDAKSSRSNESYIQINKSGSVESNSSSKYANIVKSTSAYSNATKSIKSKNSFFPLSDDNSSNDEEAAKSIKSIGTKSVKSNATKSVRSYGSSKSGSVNDGPSFEDNVSEIKNILKSISGEQPSELYTSESKESREKDVPMSYSTTPPDLSPQASEDHSFAEKADVIRSNDQITPQSEDFAFDANFDNVTLQTAGSGSYKDKETPREHCAQLLSPITYEKELQTSVSCQEFSFRNLLSDPNNELYECHAPPGPLGIVIDSTPLGPRVKSLNPMSSLFNTMSPGDIIVGIDDIDTVGMEAAEFWQLVSRKANQRKRILTMLKI</sequence>
<feature type="transmembrane region" description="Helical" evidence="2">
    <location>
        <begin position="237"/>
        <end position="256"/>
    </location>
</feature>
<dbReference type="PANTHER" id="PTHR38909:SF1">
    <property type="entry name" value="G PROTEIN GAMMA DOMAIN-CONTAINING PROTEIN"/>
    <property type="match status" value="1"/>
</dbReference>
<feature type="region of interest" description="Disordered" evidence="1">
    <location>
        <begin position="66"/>
        <end position="214"/>
    </location>
</feature>
<feature type="compositionally biased region" description="Low complexity" evidence="1">
    <location>
        <begin position="361"/>
        <end position="374"/>
    </location>
</feature>
<evidence type="ECO:0000256" key="1">
    <source>
        <dbReference type="SAM" id="MobiDB-lite"/>
    </source>
</evidence>
<feature type="region of interest" description="Disordered" evidence="1">
    <location>
        <begin position="361"/>
        <end position="394"/>
    </location>
</feature>
<feature type="compositionally biased region" description="Polar residues" evidence="1">
    <location>
        <begin position="520"/>
        <end position="530"/>
    </location>
</feature>
<dbReference type="SUPFAM" id="SSF50156">
    <property type="entry name" value="PDZ domain-like"/>
    <property type="match status" value="1"/>
</dbReference>
<feature type="compositionally biased region" description="Low complexity" evidence="1">
    <location>
        <begin position="106"/>
        <end position="133"/>
    </location>
</feature>
<feature type="compositionally biased region" description="Basic and acidic residues" evidence="1">
    <location>
        <begin position="424"/>
        <end position="435"/>
    </location>
</feature>
<evidence type="ECO:0000313" key="5">
    <source>
        <dbReference type="Proteomes" id="UP001530400"/>
    </source>
</evidence>
<feature type="compositionally biased region" description="Basic and acidic residues" evidence="1">
    <location>
        <begin position="600"/>
        <end position="609"/>
    </location>
</feature>
<evidence type="ECO:0000313" key="4">
    <source>
        <dbReference type="EMBL" id="KAL3803229.1"/>
    </source>
</evidence>
<feature type="compositionally biased region" description="Basic and acidic residues" evidence="1">
    <location>
        <begin position="307"/>
        <end position="317"/>
    </location>
</feature>
<feature type="compositionally biased region" description="Polar residues" evidence="1">
    <location>
        <begin position="543"/>
        <end position="554"/>
    </location>
</feature>
<feature type="compositionally biased region" description="Low complexity" evidence="1">
    <location>
        <begin position="150"/>
        <end position="214"/>
    </location>
</feature>
<organism evidence="4 5">
    <name type="scientific">Cyclotella atomus</name>
    <dbReference type="NCBI Taxonomy" id="382360"/>
    <lineage>
        <taxon>Eukaryota</taxon>
        <taxon>Sar</taxon>
        <taxon>Stramenopiles</taxon>
        <taxon>Ochrophyta</taxon>
        <taxon>Bacillariophyta</taxon>
        <taxon>Coscinodiscophyceae</taxon>
        <taxon>Thalassiosirophycidae</taxon>
        <taxon>Stephanodiscales</taxon>
        <taxon>Stephanodiscaceae</taxon>
        <taxon>Cyclotella</taxon>
    </lineage>
</organism>
<dbReference type="InterPro" id="IPR036034">
    <property type="entry name" value="PDZ_sf"/>
</dbReference>
<name>A0ABD3QS95_9STRA</name>
<feature type="compositionally biased region" description="Polar residues" evidence="1">
    <location>
        <begin position="134"/>
        <end position="149"/>
    </location>
</feature>
<gene>
    <name evidence="4" type="ORF">ACHAWO_005586</name>
</gene>
<evidence type="ECO:0000256" key="2">
    <source>
        <dbReference type="SAM" id="Phobius"/>
    </source>
</evidence>
<dbReference type="Proteomes" id="UP001530400">
    <property type="component" value="Unassembled WGS sequence"/>
</dbReference>
<feature type="compositionally biased region" description="Polar residues" evidence="1">
    <location>
        <begin position="612"/>
        <end position="624"/>
    </location>
</feature>
<reference evidence="4 5" key="1">
    <citation type="submission" date="2024-10" db="EMBL/GenBank/DDBJ databases">
        <title>Updated reference genomes for cyclostephanoid diatoms.</title>
        <authorList>
            <person name="Roberts W.R."/>
            <person name="Alverson A.J."/>
        </authorList>
    </citation>
    <scope>NUCLEOTIDE SEQUENCE [LARGE SCALE GENOMIC DNA]</scope>
    <source>
        <strain evidence="4 5">AJA010-31</strain>
    </source>
</reference>
<keyword evidence="2" id="KW-0472">Membrane</keyword>
<keyword evidence="2" id="KW-0812">Transmembrane</keyword>
<dbReference type="PANTHER" id="PTHR38909">
    <property type="entry name" value="G PROTEIN GAMMA DOMAIN-CONTAINING PROTEIN"/>
    <property type="match status" value="1"/>
</dbReference>
<keyword evidence="2" id="KW-1133">Transmembrane helix</keyword>
<feature type="compositionally biased region" description="Low complexity" evidence="1">
    <location>
        <begin position="555"/>
        <end position="568"/>
    </location>
</feature>
<comment type="caution">
    <text evidence="4">The sequence shown here is derived from an EMBL/GenBank/DDBJ whole genome shotgun (WGS) entry which is preliminary data.</text>
</comment>
<feature type="region of interest" description="Disordered" evidence="1">
    <location>
        <begin position="520"/>
        <end position="626"/>
    </location>
</feature>
<evidence type="ECO:0000256" key="3">
    <source>
        <dbReference type="SAM" id="SignalP"/>
    </source>
</evidence>
<evidence type="ECO:0008006" key="6">
    <source>
        <dbReference type="Google" id="ProtNLM"/>
    </source>
</evidence>
<feature type="region of interest" description="Disordered" evidence="1">
    <location>
        <begin position="414"/>
        <end position="435"/>
    </location>
</feature>
<feature type="compositionally biased region" description="Polar residues" evidence="1">
    <location>
        <begin position="589"/>
        <end position="599"/>
    </location>
</feature>
<feature type="compositionally biased region" description="Low complexity" evidence="1">
    <location>
        <begin position="74"/>
        <end position="94"/>
    </location>
</feature>
<dbReference type="EMBL" id="JALLPJ020000078">
    <property type="protein sequence ID" value="KAL3803229.1"/>
    <property type="molecule type" value="Genomic_DNA"/>
</dbReference>
<accession>A0ABD3QS95</accession>
<feature type="region of interest" description="Disordered" evidence="1">
    <location>
        <begin position="298"/>
        <end position="317"/>
    </location>
</feature>
<proteinExistence type="predicted"/>
<protein>
    <recommendedName>
        <fullName evidence="6">PDZ domain-containing protein</fullName>
    </recommendedName>
</protein>
<keyword evidence="3" id="KW-0732">Signal</keyword>
<feature type="chain" id="PRO_5044877876" description="PDZ domain-containing protein" evidence="3">
    <location>
        <begin position="31"/>
        <end position="792"/>
    </location>
</feature>
<keyword evidence="5" id="KW-1185">Reference proteome</keyword>
<dbReference type="AlphaFoldDB" id="A0ABD3QS95"/>